<evidence type="ECO:0000313" key="2">
    <source>
        <dbReference type="Proteomes" id="UP000318380"/>
    </source>
</evidence>
<evidence type="ECO:0000313" key="1">
    <source>
        <dbReference type="EMBL" id="TWD81664.1"/>
    </source>
</evidence>
<dbReference type="AlphaFoldDB" id="A0A561BRZ3"/>
<keyword evidence="2" id="KW-1185">Reference proteome</keyword>
<gene>
    <name evidence="1" type="ORF">FB561_2784</name>
</gene>
<proteinExistence type="predicted"/>
<accession>A0A561BRZ3</accession>
<name>A0A561BRZ3_9ACTN</name>
<sequence>MLWKLSMVSGTVGGMEITDRVRVDEPFANVGVGTVEFVDVWRRAEAALPRLVMRSDGPEWEKNYTSGAVGTFRWLTGAEQLSLASDWMRMWPPIAVPGAALGTATPAAVGAVRAEVGELIQRCPEGYRSSSMRPRPGYLEGVRDVIDWAAGKGPVPSAVAPVEHRSA</sequence>
<protein>
    <submittedName>
        <fullName evidence="1">Uncharacterized protein</fullName>
    </submittedName>
</protein>
<organism evidence="1 2">
    <name type="scientific">Kribbella amoyensis</name>
    <dbReference type="NCBI Taxonomy" id="996641"/>
    <lineage>
        <taxon>Bacteria</taxon>
        <taxon>Bacillati</taxon>
        <taxon>Actinomycetota</taxon>
        <taxon>Actinomycetes</taxon>
        <taxon>Propionibacteriales</taxon>
        <taxon>Kribbellaceae</taxon>
        <taxon>Kribbella</taxon>
    </lineage>
</organism>
<comment type="caution">
    <text evidence="1">The sequence shown here is derived from an EMBL/GenBank/DDBJ whole genome shotgun (WGS) entry which is preliminary data.</text>
</comment>
<dbReference type="Proteomes" id="UP000318380">
    <property type="component" value="Unassembled WGS sequence"/>
</dbReference>
<dbReference type="EMBL" id="VIVK01000001">
    <property type="protein sequence ID" value="TWD81664.1"/>
    <property type="molecule type" value="Genomic_DNA"/>
</dbReference>
<reference evidence="1 2" key="1">
    <citation type="submission" date="2019-06" db="EMBL/GenBank/DDBJ databases">
        <title>Sequencing the genomes of 1000 actinobacteria strains.</title>
        <authorList>
            <person name="Klenk H.-P."/>
        </authorList>
    </citation>
    <scope>NUCLEOTIDE SEQUENCE [LARGE SCALE GENOMIC DNA]</scope>
    <source>
        <strain evidence="1 2">DSM 24683</strain>
    </source>
</reference>